<dbReference type="EMBL" id="JBGCBD010000002">
    <property type="protein sequence ID" value="MEY9810508.1"/>
    <property type="molecule type" value="Genomic_DNA"/>
</dbReference>
<evidence type="ECO:0000313" key="1">
    <source>
        <dbReference type="EMBL" id="MEY9810508.1"/>
    </source>
</evidence>
<accession>A0ACC6UGJ8</accession>
<dbReference type="Proteomes" id="UP001565447">
    <property type="component" value="Unassembled WGS sequence"/>
</dbReference>
<comment type="caution">
    <text evidence="1">The sequence shown here is derived from an EMBL/GenBank/DDBJ whole genome shotgun (WGS) entry which is preliminary data.</text>
</comment>
<gene>
    <name evidence="1" type="ORF">RKD21_000765</name>
</gene>
<reference evidence="1" key="1">
    <citation type="submission" date="2024-07" db="EMBL/GenBank/DDBJ databases">
        <title>Genome sequencing of plant associated microbes to promote plant fitness in Sorghum bicolor and Oryza sativa.</title>
        <authorList>
            <person name="Coleman-Derr D."/>
        </authorList>
    </citation>
    <scope>NUCLEOTIDE SEQUENCE</scope>
    <source>
        <strain evidence="1">SAI-173</strain>
    </source>
</reference>
<protein>
    <submittedName>
        <fullName evidence="1">Nucleotide-binding universal stress UspA family protein</fullName>
    </submittedName>
</protein>
<keyword evidence="2" id="KW-1185">Reference proteome</keyword>
<sequence>MTMEPEGVTAPDPSWPLVIGVDGSAPSLRAVDWAADEADLRGVPLRLVHAASPDRYPGAEATVPPPPAGGVLADAARRVRTRRPGLRVEEEVVPDEPQYALVRAARTASVLVVGTRGRGGVAEVLLGSVALAVAAQAGCPVVVLRGSHDSQAVPPVRGRVVVGVGEHPAALRFAADEARRRGVPLEAVRAWRCPAYETTDLPLAAGEAAHLHEKRAAEELHAALADVPAGVEVHARTVEGPAREVLVDASHTADLLVVGARRHEGRLSPHLGRVTHTALHRSACPVAVVPHGEEGD</sequence>
<evidence type="ECO:0000313" key="2">
    <source>
        <dbReference type="Proteomes" id="UP001565447"/>
    </source>
</evidence>
<name>A0ACC6UGJ8_STRAO</name>
<proteinExistence type="predicted"/>
<organism evidence="1 2">
    <name type="scientific">Streptomyces albogriseolus</name>
    <dbReference type="NCBI Taxonomy" id="1887"/>
    <lineage>
        <taxon>Bacteria</taxon>
        <taxon>Bacillati</taxon>
        <taxon>Actinomycetota</taxon>
        <taxon>Actinomycetes</taxon>
        <taxon>Kitasatosporales</taxon>
        <taxon>Streptomycetaceae</taxon>
        <taxon>Streptomyces</taxon>
        <taxon>Streptomyces albogriseolus group</taxon>
    </lineage>
</organism>